<comment type="caution">
    <text evidence="2">The sequence shown here is derived from an EMBL/GenBank/DDBJ whole genome shotgun (WGS) entry which is preliminary data.</text>
</comment>
<reference evidence="2 3" key="1">
    <citation type="journal article" date="2020" name="IScience">
        <title>Genome Sequencing of the Endangered Kingdonia uniflora (Circaeasteraceae, Ranunculales) Reveals Potential Mechanisms of Evolutionary Specialization.</title>
        <authorList>
            <person name="Sun Y."/>
            <person name="Deng T."/>
            <person name="Zhang A."/>
            <person name="Moore M.J."/>
            <person name="Landis J.B."/>
            <person name="Lin N."/>
            <person name="Zhang H."/>
            <person name="Zhang X."/>
            <person name="Huang J."/>
            <person name="Zhang X."/>
            <person name="Sun H."/>
            <person name="Wang H."/>
        </authorList>
    </citation>
    <scope>NUCLEOTIDE SEQUENCE [LARGE SCALE GENOMIC DNA]</scope>
    <source>
        <strain evidence="2">TB1705</strain>
        <tissue evidence="2">Leaf</tissue>
    </source>
</reference>
<sequence length="729" mass="80220">MTILRSRVINPKSPPKSRKPKPKPSPSPSPSLITKQQQQNPNLIPPSPSTTPNPDSPSTPLLDSSPIVPRRSLRLSWRESIRGKGENSRGLGSKLKKARVSDEGNVSCEKGVFYSVEGIASASCESSISVVENVVRLEGLNVVKVKTKGLRSKLWRREKVGVMGSDEKLSFNGDGGNEEEKGGSPGCASELGDLGSSPGSLKRRSERLEGKGKRKLDVDLNVVPRDVLVISSDDDDKGFSELRLGGKFSKTKLETGVGDSNGTENMGIVGLVANGTDDVVGSSEVNLNQDLVNNRRRYSREEKGKAIVETKDNWLSIGMAPVDLDLQPEVEDDIEAGVLGLIDDAANGLLQMWETSVVEQRQRQETLVVERQRLDTTRRVRSKAYRRRADRERHHDMARENAHRFAHFQPEEEEERPENGPATVAQSSSPENEKEIEDWPGPFSTAMKIIKDRATKSSTQPADVSKVMPVIKWVPSKDLEETPLRRRIPPSLRDLCMNIVVNNAADVVSLEDVPDVLRNKLCQLLCDSRRMDFQFFDLLVRGSPTEIRVNNCSWMKEEQATDTLGFFDKSNLTVLQLDLCGRCMPDYILQSTLARSPNSLPALVAISLRGACRITDVGLKALAFSAPALRSVNLGQCSLLSSDGINALADSLGLVLRELYIDDCQSIDAMSILPALKKIQHLEVLSVAGIQTVCDDFVHEYVAECGSSIKELVLGNCGQVPKLMLRELD</sequence>
<feature type="region of interest" description="Disordered" evidence="1">
    <location>
        <begin position="405"/>
        <end position="441"/>
    </location>
</feature>
<protein>
    <submittedName>
        <fullName evidence="2">Uncharacterized protein</fullName>
    </submittedName>
</protein>
<dbReference type="Proteomes" id="UP000541444">
    <property type="component" value="Unassembled WGS sequence"/>
</dbReference>
<proteinExistence type="predicted"/>
<name>A0A7J7P605_9MAGN</name>
<feature type="region of interest" description="Disordered" evidence="1">
    <location>
        <begin position="1"/>
        <end position="69"/>
    </location>
</feature>
<accession>A0A7J7P605</accession>
<dbReference type="SUPFAM" id="SSF52047">
    <property type="entry name" value="RNI-like"/>
    <property type="match status" value="1"/>
</dbReference>
<feature type="compositionally biased region" description="Low complexity" evidence="1">
    <location>
        <begin position="58"/>
        <end position="67"/>
    </location>
</feature>
<feature type="compositionally biased region" description="Basic and acidic residues" evidence="1">
    <location>
        <begin position="387"/>
        <end position="398"/>
    </location>
</feature>
<feature type="region of interest" description="Disordered" evidence="1">
    <location>
        <begin position="166"/>
        <end position="208"/>
    </location>
</feature>
<dbReference type="InterPro" id="IPR006553">
    <property type="entry name" value="Leu-rich_rpt_Cys-con_subtyp"/>
</dbReference>
<dbReference type="EMBL" id="JACGCM010000223">
    <property type="protein sequence ID" value="KAF6174851.1"/>
    <property type="molecule type" value="Genomic_DNA"/>
</dbReference>
<evidence type="ECO:0000313" key="2">
    <source>
        <dbReference type="EMBL" id="KAF6174851.1"/>
    </source>
</evidence>
<gene>
    <name evidence="2" type="ORF">GIB67_026339</name>
</gene>
<evidence type="ECO:0000256" key="1">
    <source>
        <dbReference type="SAM" id="MobiDB-lite"/>
    </source>
</evidence>
<keyword evidence="3" id="KW-1185">Reference proteome</keyword>
<feature type="compositionally biased region" description="Pro residues" evidence="1">
    <location>
        <begin position="43"/>
        <end position="57"/>
    </location>
</feature>
<organism evidence="2 3">
    <name type="scientific">Kingdonia uniflora</name>
    <dbReference type="NCBI Taxonomy" id="39325"/>
    <lineage>
        <taxon>Eukaryota</taxon>
        <taxon>Viridiplantae</taxon>
        <taxon>Streptophyta</taxon>
        <taxon>Embryophyta</taxon>
        <taxon>Tracheophyta</taxon>
        <taxon>Spermatophyta</taxon>
        <taxon>Magnoliopsida</taxon>
        <taxon>Ranunculales</taxon>
        <taxon>Circaeasteraceae</taxon>
        <taxon>Kingdonia</taxon>
    </lineage>
</organism>
<dbReference type="SMART" id="SM00367">
    <property type="entry name" value="LRR_CC"/>
    <property type="match status" value="2"/>
</dbReference>
<dbReference type="OrthoDB" id="10257471at2759"/>
<evidence type="ECO:0000313" key="3">
    <source>
        <dbReference type="Proteomes" id="UP000541444"/>
    </source>
</evidence>
<dbReference type="InterPro" id="IPR032675">
    <property type="entry name" value="LRR_dom_sf"/>
</dbReference>
<dbReference type="AlphaFoldDB" id="A0A7J7P605"/>
<feature type="region of interest" description="Disordered" evidence="1">
    <location>
        <begin position="379"/>
        <end position="398"/>
    </location>
</feature>
<dbReference type="Gene3D" id="3.80.10.10">
    <property type="entry name" value="Ribonuclease Inhibitor"/>
    <property type="match status" value="1"/>
</dbReference>